<evidence type="ECO:0000256" key="1">
    <source>
        <dbReference type="SAM" id="MobiDB-lite"/>
    </source>
</evidence>
<name>A0A343TJG9_9EURY</name>
<dbReference type="RefSeq" id="WP_154670808.1">
    <property type="nucleotide sequence ID" value="NZ_CP025066.1"/>
</dbReference>
<gene>
    <name evidence="2" type="ORF">AArcSl_1612</name>
</gene>
<dbReference type="GeneID" id="42486268"/>
<proteinExistence type="predicted"/>
<dbReference type="Proteomes" id="UP000263012">
    <property type="component" value="Chromosome"/>
</dbReference>
<feature type="region of interest" description="Disordered" evidence="1">
    <location>
        <begin position="1"/>
        <end position="21"/>
    </location>
</feature>
<dbReference type="KEGG" id="hdf:AArcSl_1612"/>
<dbReference type="EMBL" id="CP025066">
    <property type="protein sequence ID" value="AUX09241.1"/>
    <property type="molecule type" value="Genomic_DNA"/>
</dbReference>
<dbReference type="AlphaFoldDB" id="A0A343TJG9"/>
<protein>
    <submittedName>
        <fullName evidence="2">Uncharacterized protein</fullName>
    </submittedName>
</protein>
<reference evidence="3" key="1">
    <citation type="submission" date="2017-11" db="EMBL/GenBank/DDBJ databases">
        <title>Phenotypic and genomic properties of facultatively anaerobic sulfur-reducing natronoarchaea from hypersaline soda lakes.</title>
        <authorList>
            <person name="Sorokin D.Y."/>
            <person name="Kublanov I.V."/>
            <person name="Roman P."/>
            <person name="Sinninghe Damste J.S."/>
            <person name="Golyshin P.N."/>
            <person name="Rojo D."/>
            <person name="Ciordia S."/>
            <person name="Mena M.D.C."/>
            <person name="Ferrer M."/>
            <person name="Messina E."/>
            <person name="Smedile F."/>
            <person name="La Spada G."/>
            <person name="La Cono V."/>
            <person name="Yakimov M.M."/>
        </authorList>
    </citation>
    <scope>NUCLEOTIDE SEQUENCE [LARGE SCALE GENOMIC DNA]</scope>
    <source>
        <strain evidence="3">AArc-Sl</strain>
    </source>
</reference>
<evidence type="ECO:0000313" key="3">
    <source>
        <dbReference type="Proteomes" id="UP000263012"/>
    </source>
</evidence>
<keyword evidence="3" id="KW-1185">Reference proteome</keyword>
<sequence length="101" mass="11065">MATTRREGLKPSHDIEAPPDEYLFDTNTSRWHASAGTRAGRTATACGRRLRTREIAARSPTRPTDAGDHLCRQCRLALGEPVGATHQEVQRAVEIAEEGSI</sequence>
<feature type="compositionally biased region" description="Basic and acidic residues" evidence="1">
    <location>
        <begin position="1"/>
        <end position="16"/>
    </location>
</feature>
<accession>A0A343TJG9</accession>
<organism evidence="2 3">
    <name type="scientific">Halalkaliarchaeum desulfuricum</name>
    <dbReference type="NCBI Taxonomy" id="2055893"/>
    <lineage>
        <taxon>Archaea</taxon>
        <taxon>Methanobacteriati</taxon>
        <taxon>Methanobacteriota</taxon>
        <taxon>Stenosarchaea group</taxon>
        <taxon>Halobacteria</taxon>
        <taxon>Halobacteriales</taxon>
        <taxon>Haloferacaceae</taxon>
        <taxon>Halalkaliarchaeum</taxon>
    </lineage>
</organism>
<evidence type="ECO:0000313" key="2">
    <source>
        <dbReference type="EMBL" id="AUX09241.1"/>
    </source>
</evidence>